<dbReference type="AlphaFoldDB" id="A0A517M9Q6"/>
<keyword evidence="2" id="KW-1185">Reference proteome</keyword>
<dbReference type="Proteomes" id="UP000320672">
    <property type="component" value="Chromosome"/>
</dbReference>
<evidence type="ECO:0000313" key="1">
    <source>
        <dbReference type="EMBL" id="QDS91628.1"/>
    </source>
</evidence>
<protein>
    <submittedName>
        <fullName evidence="1">Uncharacterized protein</fullName>
    </submittedName>
</protein>
<dbReference type="EMBL" id="CP036262">
    <property type="protein sequence ID" value="QDS91628.1"/>
    <property type="molecule type" value="Genomic_DNA"/>
</dbReference>
<proteinExistence type="predicted"/>
<organism evidence="1 2">
    <name type="scientific">Roseimaritima multifibrata</name>
    <dbReference type="NCBI Taxonomy" id="1930274"/>
    <lineage>
        <taxon>Bacteria</taxon>
        <taxon>Pseudomonadati</taxon>
        <taxon>Planctomycetota</taxon>
        <taxon>Planctomycetia</taxon>
        <taxon>Pirellulales</taxon>
        <taxon>Pirellulaceae</taxon>
        <taxon>Roseimaritima</taxon>
    </lineage>
</organism>
<sequence length="75" mass="8049">MSVARELLGIGDAGPVRDVKSIGDGFCGLSLRESCFKKTFSRGVKGGIHKSCICGLGALSYLSLELSLYEYCKAW</sequence>
<dbReference type="KEGG" id="rml:FF011L_03590"/>
<gene>
    <name evidence="1" type="ORF">FF011L_03590</name>
</gene>
<reference evidence="1 2" key="1">
    <citation type="submission" date="2019-02" db="EMBL/GenBank/DDBJ databases">
        <title>Deep-cultivation of Planctomycetes and their phenomic and genomic characterization uncovers novel biology.</title>
        <authorList>
            <person name="Wiegand S."/>
            <person name="Jogler M."/>
            <person name="Boedeker C."/>
            <person name="Pinto D."/>
            <person name="Vollmers J."/>
            <person name="Rivas-Marin E."/>
            <person name="Kohn T."/>
            <person name="Peeters S.H."/>
            <person name="Heuer A."/>
            <person name="Rast P."/>
            <person name="Oberbeckmann S."/>
            <person name="Bunk B."/>
            <person name="Jeske O."/>
            <person name="Meyerdierks A."/>
            <person name="Storesund J.E."/>
            <person name="Kallscheuer N."/>
            <person name="Luecker S."/>
            <person name="Lage O.M."/>
            <person name="Pohl T."/>
            <person name="Merkel B.J."/>
            <person name="Hornburger P."/>
            <person name="Mueller R.-W."/>
            <person name="Bruemmer F."/>
            <person name="Labrenz M."/>
            <person name="Spormann A.M."/>
            <person name="Op den Camp H."/>
            <person name="Overmann J."/>
            <person name="Amann R."/>
            <person name="Jetten M.S.M."/>
            <person name="Mascher T."/>
            <person name="Medema M.H."/>
            <person name="Devos D.P."/>
            <person name="Kaster A.-K."/>
            <person name="Ovreas L."/>
            <person name="Rohde M."/>
            <person name="Galperin M.Y."/>
            <person name="Jogler C."/>
        </authorList>
    </citation>
    <scope>NUCLEOTIDE SEQUENCE [LARGE SCALE GENOMIC DNA]</scope>
    <source>
        <strain evidence="1 2">FF011L</strain>
    </source>
</reference>
<accession>A0A517M9Q6</accession>
<evidence type="ECO:0000313" key="2">
    <source>
        <dbReference type="Proteomes" id="UP000320672"/>
    </source>
</evidence>
<name>A0A517M9Q6_9BACT</name>